<dbReference type="InterPro" id="IPR028098">
    <property type="entry name" value="Glyco_trans_4-like_N"/>
</dbReference>
<dbReference type="AlphaFoldDB" id="A0A2M7QEI2"/>
<dbReference type="Proteomes" id="UP000230108">
    <property type="component" value="Unassembled WGS sequence"/>
</dbReference>
<evidence type="ECO:0008006" key="5">
    <source>
        <dbReference type="Google" id="ProtNLM"/>
    </source>
</evidence>
<name>A0A2M7QEI2_9BACT</name>
<dbReference type="SUPFAM" id="SSF53756">
    <property type="entry name" value="UDP-Glycosyltransferase/glycogen phosphorylase"/>
    <property type="match status" value="1"/>
</dbReference>
<sequence length="376" mass="43262">MKKKLRVALFFSSDPTVGGGVQEHIYYLSQELRKKGMYVEIFGAETLKTRFENYTPIGYTVEVPTPNGNWGSVHFLKNGINLSKFFSSDKFDILHIHEPYIPFAAWSLIQNVKIPKVVTFHNAWDDNSIHNAINVIVPMFQPFFSQNVTGAIFVSKITEKRWRSVCSPKTKTQVINNGVDLKVFKQKKQFRKDKVTELLFVGRLVKRKGIDYLMKSFPLVKQMCPDTHLTILGDGPEYEWCRRFIRTNDLGEDVSLMGKVIGKKKIAYFQNAHIFCAPYSDEAHPISILEAMACGCTIVGFANESFKEILNTYPTPQFLVEHKNIHALKTVLVDAITHRDLQNEASNWCLEEIKKYSWPSISTQIEKMYYKVLSKR</sequence>
<dbReference type="InterPro" id="IPR050194">
    <property type="entry name" value="Glycosyltransferase_grp1"/>
</dbReference>
<feature type="domain" description="Glycosyltransferase subfamily 4-like N-terminal" evidence="2">
    <location>
        <begin position="19"/>
        <end position="182"/>
    </location>
</feature>
<evidence type="ECO:0000259" key="1">
    <source>
        <dbReference type="Pfam" id="PF00534"/>
    </source>
</evidence>
<evidence type="ECO:0000259" key="2">
    <source>
        <dbReference type="Pfam" id="PF13439"/>
    </source>
</evidence>
<protein>
    <recommendedName>
        <fullName evidence="5">Glycosyltransferase family 1 protein</fullName>
    </recommendedName>
</protein>
<feature type="domain" description="Glycosyl transferase family 1" evidence="1">
    <location>
        <begin position="186"/>
        <end position="344"/>
    </location>
</feature>
<evidence type="ECO:0000313" key="3">
    <source>
        <dbReference type="EMBL" id="PIY69172.1"/>
    </source>
</evidence>
<gene>
    <name evidence="3" type="ORF">COY90_02070</name>
</gene>
<dbReference type="PANTHER" id="PTHR45947">
    <property type="entry name" value="SULFOQUINOVOSYL TRANSFERASE SQD2"/>
    <property type="match status" value="1"/>
</dbReference>
<dbReference type="PANTHER" id="PTHR45947:SF3">
    <property type="entry name" value="SULFOQUINOVOSYL TRANSFERASE SQD2"/>
    <property type="match status" value="1"/>
</dbReference>
<dbReference type="InterPro" id="IPR001296">
    <property type="entry name" value="Glyco_trans_1"/>
</dbReference>
<evidence type="ECO:0000313" key="4">
    <source>
        <dbReference type="Proteomes" id="UP000230108"/>
    </source>
</evidence>
<reference evidence="4" key="1">
    <citation type="submission" date="2017-09" db="EMBL/GenBank/DDBJ databases">
        <title>Depth-based differentiation of microbial function through sediment-hosted aquifers and enrichment of novel symbionts in the deep terrestrial subsurface.</title>
        <authorList>
            <person name="Probst A.J."/>
            <person name="Ladd B."/>
            <person name="Jarett J.K."/>
            <person name="Geller-Mcgrath D.E."/>
            <person name="Sieber C.M.K."/>
            <person name="Emerson J.B."/>
            <person name="Anantharaman K."/>
            <person name="Thomas B.C."/>
            <person name="Malmstrom R."/>
            <person name="Stieglmeier M."/>
            <person name="Klingl A."/>
            <person name="Woyke T."/>
            <person name="Ryan C.M."/>
            <person name="Banfield J.F."/>
        </authorList>
    </citation>
    <scope>NUCLEOTIDE SEQUENCE [LARGE SCALE GENOMIC DNA]</scope>
</reference>
<dbReference type="Pfam" id="PF13439">
    <property type="entry name" value="Glyco_transf_4"/>
    <property type="match status" value="1"/>
</dbReference>
<accession>A0A2M7QEI2</accession>
<organism evidence="3 4">
    <name type="scientific">Candidatus Roizmanbacteria bacterium CG_4_10_14_0_8_um_filter_39_9</name>
    <dbReference type="NCBI Taxonomy" id="1974829"/>
    <lineage>
        <taxon>Bacteria</taxon>
        <taxon>Candidatus Roizmaniibacteriota</taxon>
    </lineage>
</organism>
<dbReference type="Gene3D" id="3.40.50.2000">
    <property type="entry name" value="Glycogen Phosphorylase B"/>
    <property type="match status" value="2"/>
</dbReference>
<dbReference type="CDD" id="cd03801">
    <property type="entry name" value="GT4_PimA-like"/>
    <property type="match status" value="1"/>
</dbReference>
<dbReference type="EMBL" id="PFLF01000046">
    <property type="protein sequence ID" value="PIY69172.1"/>
    <property type="molecule type" value="Genomic_DNA"/>
</dbReference>
<comment type="caution">
    <text evidence="3">The sequence shown here is derived from an EMBL/GenBank/DDBJ whole genome shotgun (WGS) entry which is preliminary data.</text>
</comment>
<proteinExistence type="predicted"/>
<dbReference type="GO" id="GO:0016757">
    <property type="term" value="F:glycosyltransferase activity"/>
    <property type="evidence" value="ECO:0007669"/>
    <property type="project" value="InterPro"/>
</dbReference>
<dbReference type="Pfam" id="PF00534">
    <property type="entry name" value="Glycos_transf_1"/>
    <property type="match status" value="1"/>
</dbReference>